<dbReference type="Proteomes" id="UP001642540">
    <property type="component" value="Unassembled WGS sequence"/>
</dbReference>
<sequence length="352" mass="39727">MNPNIKFSVNHHEHQGDRPYMEDRLAINYERGEDDLILSAYFAVFDGHGGYEAAEYTKNHILEFITSQKDFYSLNDTLIMKAIKKSFERLHSAMYNERNKSWPKLRSGHPSAAGTTATIVFVKNGKLYVAHVGDSTLVLGFQEPNEDQDPPSKSKNQSVVKWKAERLTQDHNLKHPSELKRIEASGGSITIRKGIPRVVWKRPRYPIDYEGGTLTRSTPVDSIPILNLARSLGDFWSFNPVTWKYVVSPVPDIQVVVLDPDVHRCIILASDGLWNAVSPRKAVEVVYSTVVTKKDGKSPAQKESQGSTSTFINSKENDNPAVNLIDLALQRYRRKKVPADNISVISVVFEYD</sequence>
<evidence type="ECO:0000313" key="8">
    <source>
        <dbReference type="Proteomes" id="UP001642540"/>
    </source>
</evidence>
<keyword evidence="2 4" id="KW-0378">Hydrolase</keyword>
<reference evidence="7 8" key="1">
    <citation type="submission" date="2024-08" db="EMBL/GenBank/DDBJ databases">
        <authorList>
            <person name="Cucini C."/>
            <person name="Frati F."/>
        </authorList>
    </citation>
    <scope>NUCLEOTIDE SEQUENCE [LARGE SCALE GENOMIC DNA]</scope>
</reference>
<protein>
    <recommendedName>
        <fullName evidence="6">PPM-type phosphatase domain-containing protein</fullName>
    </recommendedName>
</protein>
<evidence type="ECO:0000256" key="2">
    <source>
        <dbReference type="ARBA" id="ARBA00022801"/>
    </source>
</evidence>
<feature type="region of interest" description="Disordered" evidence="5">
    <location>
        <begin position="141"/>
        <end position="160"/>
    </location>
</feature>
<accession>A0ABP1S9X6</accession>
<dbReference type="CDD" id="cd00143">
    <property type="entry name" value="PP2Cc"/>
    <property type="match status" value="1"/>
</dbReference>
<dbReference type="SMART" id="SM00332">
    <property type="entry name" value="PP2Cc"/>
    <property type="match status" value="1"/>
</dbReference>
<evidence type="ECO:0000256" key="1">
    <source>
        <dbReference type="ARBA" id="ARBA00022723"/>
    </source>
</evidence>
<dbReference type="InterPro" id="IPR001932">
    <property type="entry name" value="PPM-type_phosphatase-like_dom"/>
</dbReference>
<dbReference type="InterPro" id="IPR000222">
    <property type="entry name" value="PP2C_BS"/>
</dbReference>
<feature type="region of interest" description="Disordered" evidence="5">
    <location>
        <begin position="296"/>
        <end position="315"/>
    </location>
</feature>
<gene>
    <name evidence="7" type="ORF">ODALV1_LOCUS31018</name>
</gene>
<dbReference type="Pfam" id="PF00481">
    <property type="entry name" value="PP2C"/>
    <property type="match status" value="1"/>
</dbReference>
<evidence type="ECO:0000256" key="5">
    <source>
        <dbReference type="SAM" id="MobiDB-lite"/>
    </source>
</evidence>
<feature type="compositionally biased region" description="Polar residues" evidence="5">
    <location>
        <begin position="301"/>
        <end position="314"/>
    </location>
</feature>
<evidence type="ECO:0000313" key="7">
    <source>
        <dbReference type="EMBL" id="CAL8147045.1"/>
    </source>
</evidence>
<name>A0ABP1S9X6_9HEXA</name>
<dbReference type="InterPro" id="IPR036457">
    <property type="entry name" value="PPM-type-like_dom_sf"/>
</dbReference>
<dbReference type="EMBL" id="CAXLJM020000164">
    <property type="protein sequence ID" value="CAL8147045.1"/>
    <property type="molecule type" value="Genomic_DNA"/>
</dbReference>
<keyword evidence="1" id="KW-0479">Metal-binding</keyword>
<dbReference type="PROSITE" id="PS51746">
    <property type="entry name" value="PPM_2"/>
    <property type="match status" value="1"/>
</dbReference>
<comment type="similarity">
    <text evidence="4">Belongs to the PP2C family.</text>
</comment>
<keyword evidence="8" id="KW-1185">Reference proteome</keyword>
<proteinExistence type="inferred from homology"/>
<organism evidence="7 8">
    <name type="scientific">Orchesella dallaii</name>
    <dbReference type="NCBI Taxonomy" id="48710"/>
    <lineage>
        <taxon>Eukaryota</taxon>
        <taxon>Metazoa</taxon>
        <taxon>Ecdysozoa</taxon>
        <taxon>Arthropoda</taxon>
        <taxon>Hexapoda</taxon>
        <taxon>Collembola</taxon>
        <taxon>Entomobryomorpha</taxon>
        <taxon>Entomobryoidea</taxon>
        <taxon>Orchesellidae</taxon>
        <taxon>Orchesellinae</taxon>
        <taxon>Orchesella</taxon>
    </lineage>
</organism>
<evidence type="ECO:0000259" key="6">
    <source>
        <dbReference type="PROSITE" id="PS51746"/>
    </source>
</evidence>
<keyword evidence="3 4" id="KW-0904">Protein phosphatase</keyword>
<evidence type="ECO:0000256" key="4">
    <source>
        <dbReference type="RuleBase" id="RU003465"/>
    </source>
</evidence>
<dbReference type="Gene3D" id="3.60.40.10">
    <property type="entry name" value="PPM-type phosphatase domain"/>
    <property type="match status" value="1"/>
</dbReference>
<dbReference type="PROSITE" id="PS01032">
    <property type="entry name" value="PPM_1"/>
    <property type="match status" value="1"/>
</dbReference>
<dbReference type="InterPro" id="IPR015655">
    <property type="entry name" value="PP2C"/>
</dbReference>
<comment type="caution">
    <text evidence="7">The sequence shown here is derived from an EMBL/GenBank/DDBJ whole genome shotgun (WGS) entry which is preliminary data.</text>
</comment>
<evidence type="ECO:0000256" key="3">
    <source>
        <dbReference type="ARBA" id="ARBA00022912"/>
    </source>
</evidence>
<feature type="domain" description="PPM-type phosphatase" evidence="6">
    <location>
        <begin position="8"/>
        <end position="349"/>
    </location>
</feature>
<dbReference type="SUPFAM" id="SSF81606">
    <property type="entry name" value="PP2C-like"/>
    <property type="match status" value="1"/>
</dbReference>
<dbReference type="PANTHER" id="PTHR47992">
    <property type="entry name" value="PROTEIN PHOSPHATASE"/>
    <property type="match status" value="1"/>
</dbReference>